<dbReference type="Pfam" id="PF00724">
    <property type="entry name" value="Oxidored_FMN"/>
    <property type="match status" value="1"/>
</dbReference>
<dbReference type="GO" id="GO:0016628">
    <property type="term" value="F:oxidoreductase activity, acting on the CH-CH group of donors, NAD or NADP as acceptor"/>
    <property type="evidence" value="ECO:0007669"/>
    <property type="project" value="UniProtKB-ARBA"/>
</dbReference>
<dbReference type="AlphaFoldDB" id="A0AA39GDL7"/>
<dbReference type="Proteomes" id="UP001175261">
    <property type="component" value="Unassembled WGS sequence"/>
</dbReference>
<comment type="caution">
    <text evidence="6">The sequence shown here is derived from an EMBL/GenBank/DDBJ whole genome shotgun (WGS) entry which is preliminary data.</text>
</comment>
<accession>A0AA39GDL7</accession>
<dbReference type="InterPro" id="IPR001155">
    <property type="entry name" value="OxRdtase_FMN_N"/>
</dbReference>
<evidence type="ECO:0000256" key="2">
    <source>
        <dbReference type="ARBA" id="ARBA00005979"/>
    </source>
</evidence>
<evidence type="ECO:0000256" key="1">
    <source>
        <dbReference type="ARBA" id="ARBA00001917"/>
    </source>
</evidence>
<feature type="region of interest" description="Disordered" evidence="4">
    <location>
        <begin position="381"/>
        <end position="405"/>
    </location>
</feature>
<dbReference type="GO" id="GO:0010181">
    <property type="term" value="F:FMN binding"/>
    <property type="evidence" value="ECO:0007669"/>
    <property type="project" value="InterPro"/>
</dbReference>
<sequence length="405" mass="44449">MPKATTPTPPFPALGGTALFSPFQLGHLKLEHRVIQAPLTRMRADRESAGVHVPGPRVVQHYGDRASKGGLLLTEATDICHNASAYPGVPGVFTKSQLDAWRKVTDAVHAKGGFIYSQLWHTGRASSTGMRGGVKCVSSSANPMDGTYFDGVKCADDPPRPLTVDEIRALTEEWAAAAKRAVDDAGFDGVEIHSANGYLLEQFLHDNINTRTDEYGGSVENRCRFTLEVISAVSKAIGAEKVGIRLSPYGFFQGTRDSDPNAHWSYLCKQIASLPKDERPSYVHMIEPRFDEVLDEDAKLAQLPNSEGQDKKEKNSLNIFREILLPAGVAFLAAGNFDRDNALPKVKSGEADGIVFGRLFIANPDLPRRLRDGLELNQYDRSTFYGADPPEKGYNDYPFYSESES</sequence>
<dbReference type="GO" id="GO:0005829">
    <property type="term" value="C:cytosol"/>
    <property type="evidence" value="ECO:0007669"/>
    <property type="project" value="UniProtKB-ARBA"/>
</dbReference>
<dbReference type="PANTHER" id="PTHR22893">
    <property type="entry name" value="NADH OXIDOREDUCTASE-RELATED"/>
    <property type="match status" value="1"/>
</dbReference>
<protein>
    <recommendedName>
        <fullName evidence="5">NADH:flavin oxidoreductase/NADH oxidase N-terminal domain-containing protein</fullName>
    </recommendedName>
</protein>
<evidence type="ECO:0000313" key="7">
    <source>
        <dbReference type="Proteomes" id="UP001175261"/>
    </source>
</evidence>
<reference evidence="6" key="1">
    <citation type="submission" date="2022-10" db="EMBL/GenBank/DDBJ databases">
        <title>Determination and structural analysis of whole genome sequence of Sarocladium strictum F4-1.</title>
        <authorList>
            <person name="Hu L."/>
            <person name="Jiang Y."/>
        </authorList>
    </citation>
    <scope>NUCLEOTIDE SEQUENCE</scope>
    <source>
        <strain evidence="6">F4-1</strain>
    </source>
</reference>
<proteinExistence type="inferred from homology"/>
<dbReference type="FunFam" id="3.20.20.70:FF:000059">
    <property type="entry name" value="N-ethylmaleimide reductase, FMN-linked"/>
    <property type="match status" value="1"/>
</dbReference>
<dbReference type="EMBL" id="JAPDFR010000007">
    <property type="protein sequence ID" value="KAK0385405.1"/>
    <property type="molecule type" value="Genomic_DNA"/>
</dbReference>
<keyword evidence="7" id="KW-1185">Reference proteome</keyword>
<evidence type="ECO:0000313" key="6">
    <source>
        <dbReference type="EMBL" id="KAK0385405.1"/>
    </source>
</evidence>
<evidence type="ECO:0000259" key="5">
    <source>
        <dbReference type="Pfam" id="PF00724"/>
    </source>
</evidence>
<dbReference type="InterPro" id="IPR013785">
    <property type="entry name" value="Aldolase_TIM"/>
</dbReference>
<dbReference type="SUPFAM" id="SSF51395">
    <property type="entry name" value="FMN-linked oxidoreductases"/>
    <property type="match status" value="1"/>
</dbReference>
<keyword evidence="3" id="KW-0560">Oxidoreductase</keyword>
<dbReference type="PANTHER" id="PTHR22893:SF129">
    <property type="entry name" value="FLAVIN OXIDOREDUCTASE HXNT"/>
    <property type="match status" value="1"/>
</dbReference>
<comment type="similarity">
    <text evidence="2">Belongs to the NADH:flavin oxidoreductase/NADH oxidase family.</text>
</comment>
<organism evidence="6 7">
    <name type="scientific">Sarocladium strictum</name>
    <name type="common">Black bundle disease fungus</name>
    <name type="synonym">Acremonium strictum</name>
    <dbReference type="NCBI Taxonomy" id="5046"/>
    <lineage>
        <taxon>Eukaryota</taxon>
        <taxon>Fungi</taxon>
        <taxon>Dikarya</taxon>
        <taxon>Ascomycota</taxon>
        <taxon>Pezizomycotina</taxon>
        <taxon>Sordariomycetes</taxon>
        <taxon>Hypocreomycetidae</taxon>
        <taxon>Hypocreales</taxon>
        <taxon>Sarocladiaceae</taxon>
        <taxon>Sarocladium</taxon>
    </lineage>
</organism>
<dbReference type="GO" id="GO:0003959">
    <property type="term" value="F:NADPH dehydrogenase activity"/>
    <property type="evidence" value="ECO:0007669"/>
    <property type="project" value="TreeGrafter"/>
</dbReference>
<comment type="cofactor">
    <cofactor evidence="1">
        <name>FMN</name>
        <dbReference type="ChEBI" id="CHEBI:58210"/>
    </cofactor>
</comment>
<name>A0AA39GDL7_SARSR</name>
<evidence type="ECO:0000256" key="4">
    <source>
        <dbReference type="SAM" id="MobiDB-lite"/>
    </source>
</evidence>
<dbReference type="CDD" id="cd02933">
    <property type="entry name" value="OYE_like_FMN"/>
    <property type="match status" value="1"/>
</dbReference>
<evidence type="ECO:0000256" key="3">
    <source>
        <dbReference type="ARBA" id="ARBA00023002"/>
    </source>
</evidence>
<dbReference type="Gene3D" id="3.20.20.70">
    <property type="entry name" value="Aldolase class I"/>
    <property type="match status" value="1"/>
</dbReference>
<gene>
    <name evidence="6" type="ORF">NLU13_7881</name>
</gene>
<dbReference type="InterPro" id="IPR045247">
    <property type="entry name" value="Oye-like"/>
</dbReference>
<feature type="domain" description="NADH:flavin oxidoreductase/NADH oxidase N-terminal" evidence="5">
    <location>
        <begin position="19"/>
        <end position="377"/>
    </location>
</feature>